<comment type="caution">
    <text evidence="1">The sequence shown here is derived from an EMBL/GenBank/DDBJ whole genome shotgun (WGS) entry which is preliminary data.</text>
</comment>
<proteinExistence type="predicted"/>
<sequence length="96" mass="11213">RGEQLEGIPTSQLFDMLIEAHAPMGKQLRRLLVWYIGNTIKEILEFVVLLTTLCPNLCFIDGSHHRSELFSQFIEEYADLPPFQKYEKVLHLMCTF</sequence>
<protein>
    <submittedName>
        <fullName evidence="1">Uncharacterized protein</fullName>
    </submittedName>
</protein>
<feature type="non-terminal residue" evidence="1">
    <location>
        <position position="1"/>
    </location>
</feature>
<evidence type="ECO:0000313" key="2">
    <source>
        <dbReference type="Proteomes" id="UP001139981"/>
    </source>
</evidence>
<name>A0ACC1M2R9_9FUNG</name>
<keyword evidence="2" id="KW-1185">Reference proteome</keyword>
<reference evidence="1" key="1">
    <citation type="submission" date="2022-07" db="EMBL/GenBank/DDBJ databases">
        <title>Phylogenomic reconstructions and comparative analyses of Kickxellomycotina fungi.</title>
        <authorList>
            <person name="Reynolds N.K."/>
            <person name="Stajich J.E."/>
            <person name="Barry K."/>
            <person name="Grigoriev I.V."/>
            <person name="Crous P."/>
            <person name="Smith M.E."/>
        </authorList>
    </citation>
    <scope>NUCLEOTIDE SEQUENCE</scope>
    <source>
        <strain evidence="1">CBS 190363</strain>
    </source>
</reference>
<gene>
    <name evidence="1" type="ORF">IWW38_003063</name>
</gene>
<accession>A0ACC1M2R9</accession>
<dbReference type="Proteomes" id="UP001139981">
    <property type="component" value="Unassembled WGS sequence"/>
</dbReference>
<organism evidence="1 2">
    <name type="scientific">Coemansia aciculifera</name>
    <dbReference type="NCBI Taxonomy" id="417176"/>
    <lineage>
        <taxon>Eukaryota</taxon>
        <taxon>Fungi</taxon>
        <taxon>Fungi incertae sedis</taxon>
        <taxon>Zoopagomycota</taxon>
        <taxon>Kickxellomycotina</taxon>
        <taxon>Kickxellomycetes</taxon>
        <taxon>Kickxellales</taxon>
        <taxon>Kickxellaceae</taxon>
        <taxon>Coemansia</taxon>
    </lineage>
</organism>
<dbReference type="EMBL" id="JANBVB010000647">
    <property type="protein sequence ID" value="KAJ2892848.1"/>
    <property type="molecule type" value="Genomic_DNA"/>
</dbReference>
<evidence type="ECO:0000313" key="1">
    <source>
        <dbReference type="EMBL" id="KAJ2892848.1"/>
    </source>
</evidence>